<evidence type="ECO:0000259" key="3">
    <source>
        <dbReference type="PROSITE" id="PS51658"/>
    </source>
</evidence>
<dbReference type="SUPFAM" id="SSF103256">
    <property type="entry name" value="Hypothetical protein TM0160"/>
    <property type="match status" value="1"/>
</dbReference>
<gene>
    <name evidence="4" type="ORF">METZ01_LOCUS386975</name>
</gene>
<evidence type="ECO:0000259" key="2">
    <source>
        <dbReference type="PROSITE" id="PS50151"/>
    </source>
</evidence>
<evidence type="ECO:0000256" key="1">
    <source>
        <dbReference type="SAM" id="MobiDB-lite"/>
    </source>
</evidence>
<feature type="region of interest" description="Disordered" evidence="1">
    <location>
        <begin position="145"/>
        <end position="176"/>
    </location>
</feature>
<organism evidence="4">
    <name type="scientific">marine metagenome</name>
    <dbReference type="NCBI Taxonomy" id="408172"/>
    <lineage>
        <taxon>unclassified sequences</taxon>
        <taxon>metagenomes</taxon>
        <taxon>ecological metagenomes</taxon>
    </lineage>
</organism>
<reference evidence="4" key="1">
    <citation type="submission" date="2018-05" db="EMBL/GenBank/DDBJ databases">
        <authorList>
            <person name="Lanie J.A."/>
            <person name="Ng W.-L."/>
            <person name="Kazmierczak K.M."/>
            <person name="Andrzejewski T.M."/>
            <person name="Davidsen T.M."/>
            <person name="Wayne K.J."/>
            <person name="Tettelin H."/>
            <person name="Glass J.I."/>
            <person name="Rusch D."/>
            <person name="Podicherti R."/>
            <person name="Tsui H.-C.T."/>
            <person name="Winkler M.E."/>
        </authorList>
    </citation>
    <scope>NUCLEOTIDE SEQUENCE</scope>
</reference>
<dbReference type="SUPFAM" id="SSF46600">
    <property type="entry name" value="C-terminal UvrC-binding domain of UvrB"/>
    <property type="match status" value="1"/>
</dbReference>
<proteinExistence type="predicted"/>
<dbReference type="AlphaFoldDB" id="A0A382UKA8"/>
<protein>
    <recommendedName>
        <fullName evidence="5">BFN domain-containing protein</fullName>
    </recommendedName>
</protein>
<dbReference type="InterPro" id="IPR001943">
    <property type="entry name" value="UVR_dom"/>
</dbReference>
<dbReference type="InterPro" id="IPR003729">
    <property type="entry name" value="Bi_nuclease_dom"/>
</dbReference>
<dbReference type="PANTHER" id="PTHR15160:SF1">
    <property type="entry name" value="VON HIPPEL-LINDAU DISEASE TUMOR SUPPRESSOR"/>
    <property type="match status" value="1"/>
</dbReference>
<dbReference type="PROSITE" id="PS50151">
    <property type="entry name" value="UVR"/>
    <property type="match status" value="1"/>
</dbReference>
<dbReference type="Gene3D" id="3.10.690.10">
    <property type="entry name" value="Bifunctional nuclease domain"/>
    <property type="match status" value="1"/>
</dbReference>
<evidence type="ECO:0000313" key="4">
    <source>
        <dbReference type="EMBL" id="SVD34121.1"/>
    </source>
</evidence>
<feature type="domain" description="UVR" evidence="2">
    <location>
        <begin position="190"/>
        <end position="225"/>
    </location>
</feature>
<dbReference type="InterPro" id="IPR036876">
    <property type="entry name" value="UVR_dom_sf"/>
</dbReference>
<name>A0A382UKA8_9ZZZZ</name>
<dbReference type="Pfam" id="PF02577">
    <property type="entry name" value="BFN_dom"/>
    <property type="match status" value="1"/>
</dbReference>
<dbReference type="PANTHER" id="PTHR15160">
    <property type="entry name" value="VON HIPPEL-LINDAU PROTEIN"/>
    <property type="match status" value="1"/>
</dbReference>
<dbReference type="Pfam" id="PF02151">
    <property type="entry name" value="UVR"/>
    <property type="match status" value="1"/>
</dbReference>
<feature type="domain" description="BFN" evidence="3">
    <location>
        <begin position="20"/>
        <end position="151"/>
    </location>
</feature>
<accession>A0A382UKA8</accession>
<feature type="compositionally biased region" description="Acidic residues" evidence="1">
    <location>
        <begin position="145"/>
        <end position="163"/>
    </location>
</feature>
<dbReference type="PROSITE" id="PS51658">
    <property type="entry name" value="BFN"/>
    <property type="match status" value="1"/>
</dbReference>
<evidence type="ECO:0008006" key="5">
    <source>
        <dbReference type="Google" id="ProtNLM"/>
    </source>
</evidence>
<sequence length="225" mass="24493">MSPLQPSTAASTSSRMDVDMVEMQVQRVQISSRAYHRVVLRARDGDANLHIVIGPSEARAIAIAHRGQEPARPLSYDMACSLLAEAGVRVGKVSIIALEDGIYYAEVQVITDNGEVRVVDSRPSDAIALALRSGAPIFAAESVLDEEEGPNWEEEEDGPEVIVEENSSGPSLPSGGVTLEEIFAASDQPLTERQQLENRLRQAIAEEAYEEAARLRDRLSRLDAE</sequence>
<dbReference type="InterPro" id="IPR036104">
    <property type="entry name" value="BFN_sf"/>
</dbReference>
<dbReference type="EMBL" id="UINC01144544">
    <property type="protein sequence ID" value="SVD34121.1"/>
    <property type="molecule type" value="Genomic_DNA"/>
</dbReference>
<dbReference type="GO" id="GO:0004518">
    <property type="term" value="F:nuclease activity"/>
    <property type="evidence" value="ECO:0007669"/>
    <property type="project" value="InterPro"/>
</dbReference>